<accession>A0A8J4RKI7</accession>
<protein>
    <submittedName>
        <fullName evidence="2">Uncharacterized protein</fullName>
    </submittedName>
</protein>
<keyword evidence="3" id="KW-1185">Reference proteome</keyword>
<reference evidence="2" key="1">
    <citation type="submission" date="2020-03" db="EMBL/GenBank/DDBJ databases">
        <title>Castanea mollissima Vanexum genome sequencing.</title>
        <authorList>
            <person name="Staton M."/>
        </authorList>
    </citation>
    <scope>NUCLEOTIDE SEQUENCE</scope>
    <source>
        <tissue evidence="2">Leaf</tissue>
    </source>
</reference>
<organism evidence="2 3">
    <name type="scientific">Castanea mollissima</name>
    <name type="common">Chinese chestnut</name>
    <dbReference type="NCBI Taxonomy" id="60419"/>
    <lineage>
        <taxon>Eukaryota</taxon>
        <taxon>Viridiplantae</taxon>
        <taxon>Streptophyta</taxon>
        <taxon>Embryophyta</taxon>
        <taxon>Tracheophyta</taxon>
        <taxon>Spermatophyta</taxon>
        <taxon>Magnoliopsida</taxon>
        <taxon>eudicotyledons</taxon>
        <taxon>Gunneridae</taxon>
        <taxon>Pentapetalae</taxon>
        <taxon>rosids</taxon>
        <taxon>fabids</taxon>
        <taxon>Fagales</taxon>
        <taxon>Fagaceae</taxon>
        <taxon>Castanea</taxon>
    </lineage>
</organism>
<evidence type="ECO:0000313" key="3">
    <source>
        <dbReference type="Proteomes" id="UP000737018"/>
    </source>
</evidence>
<feature type="compositionally biased region" description="Basic residues" evidence="1">
    <location>
        <begin position="59"/>
        <end position="69"/>
    </location>
</feature>
<comment type="caution">
    <text evidence="2">The sequence shown here is derived from an EMBL/GenBank/DDBJ whole genome shotgun (WGS) entry which is preliminary data.</text>
</comment>
<name>A0A8J4RKI7_9ROSI</name>
<evidence type="ECO:0000313" key="2">
    <source>
        <dbReference type="EMBL" id="KAF3968793.1"/>
    </source>
</evidence>
<sequence length="69" mass="8117">MNCWQPNLNKENFGLDLHLHQLKPKSSCAYDGCVAEEDKVTTYEDDDDDDDDDDMIIQQKKKKKQQQQK</sequence>
<dbReference type="EMBL" id="JRKL02000725">
    <property type="protein sequence ID" value="KAF3968793.1"/>
    <property type="molecule type" value="Genomic_DNA"/>
</dbReference>
<evidence type="ECO:0000256" key="1">
    <source>
        <dbReference type="SAM" id="MobiDB-lite"/>
    </source>
</evidence>
<feature type="region of interest" description="Disordered" evidence="1">
    <location>
        <begin position="41"/>
        <end position="69"/>
    </location>
</feature>
<gene>
    <name evidence="2" type="ORF">CMV_007354</name>
</gene>
<proteinExistence type="predicted"/>
<feature type="compositionally biased region" description="Acidic residues" evidence="1">
    <location>
        <begin position="43"/>
        <end position="55"/>
    </location>
</feature>
<dbReference type="Proteomes" id="UP000737018">
    <property type="component" value="Unassembled WGS sequence"/>
</dbReference>
<dbReference type="AlphaFoldDB" id="A0A8J4RKI7"/>